<keyword evidence="2 5" id="KW-0812">Transmembrane</keyword>
<feature type="domain" description="Major facilitator superfamily (MFS) profile" evidence="6">
    <location>
        <begin position="18"/>
        <end position="409"/>
    </location>
</feature>
<evidence type="ECO:0000256" key="3">
    <source>
        <dbReference type="ARBA" id="ARBA00022989"/>
    </source>
</evidence>
<feature type="transmembrane region" description="Helical" evidence="5">
    <location>
        <begin position="86"/>
        <end position="106"/>
    </location>
</feature>
<proteinExistence type="predicted"/>
<evidence type="ECO:0000256" key="2">
    <source>
        <dbReference type="ARBA" id="ARBA00022692"/>
    </source>
</evidence>
<feature type="transmembrane region" description="Helical" evidence="5">
    <location>
        <begin position="387"/>
        <end position="405"/>
    </location>
</feature>
<dbReference type="AlphaFoldDB" id="A0A1I7NKZ2"/>
<dbReference type="GO" id="GO:0005886">
    <property type="term" value="C:plasma membrane"/>
    <property type="evidence" value="ECO:0007669"/>
    <property type="project" value="TreeGrafter"/>
</dbReference>
<dbReference type="GO" id="GO:0046943">
    <property type="term" value="F:carboxylic acid transmembrane transporter activity"/>
    <property type="evidence" value="ECO:0007669"/>
    <property type="project" value="TreeGrafter"/>
</dbReference>
<feature type="transmembrane region" description="Helical" evidence="5">
    <location>
        <begin position="224"/>
        <end position="247"/>
    </location>
</feature>
<sequence>MEPLSTTRSRQTSVLSLVVIVSSLGYFVDIYDLLLFTIIRIRSLNDLGITGDAQQTVGLSLLNFQMVGLLVGGILWGILGDKRGRLSVLFGSILLYSVGNIGNGLIHGPHVIFWYKFFRLIVGLGLAGELGAGVTLVSELLPADKRGYGTTIVASVGILGAVAAYFVAQIIPSWRVCYFVGGGLGLLLLILRVGVLESGMYKAIQHQPISKGNYLAFFTNANRFFRYLTVILLGLPAWYVVGILIAFSDGFAKTLQIQGTPDPGKAVMISYTILTLGGLACGYLSQLLKSRKKALYIFYIICFLAVVAYFRAYHVSLGTFYLICGLLGLGVGFWSVFVTVAAEQFGTNLRATAAITAPNYARGALPLITLLYHFLEKQVFQSNMLGAFWTGVICIGVAFLSALWLKETYGKDLNFVEKI</sequence>
<feature type="transmembrane region" description="Helical" evidence="5">
    <location>
        <begin position="12"/>
        <end position="39"/>
    </location>
</feature>
<dbReference type="InterPro" id="IPR036259">
    <property type="entry name" value="MFS_trans_sf"/>
</dbReference>
<evidence type="ECO:0000256" key="4">
    <source>
        <dbReference type="ARBA" id="ARBA00023136"/>
    </source>
</evidence>
<reference evidence="8" key="1">
    <citation type="submission" date="2016-10" db="EMBL/GenBank/DDBJ databases">
        <authorList>
            <person name="Varghese N."/>
            <person name="Submissions S."/>
        </authorList>
    </citation>
    <scope>NUCLEOTIDE SEQUENCE [LARGE SCALE GENOMIC DNA]</scope>
    <source>
        <strain evidence="8">DSM 14807</strain>
    </source>
</reference>
<dbReference type="STRING" id="1393122.SAMN05660895_2195"/>
<keyword evidence="8" id="KW-1185">Reference proteome</keyword>
<feature type="transmembrane region" description="Helical" evidence="5">
    <location>
        <begin position="296"/>
        <end position="314"/>
    </location>
</feature>
<dbReference type="EMBL" id="FPCJ01000001">
    <property type="protein sequence ID" value="SFV35279.1"/>
    <property type="molecule type" value="Genomic_DNA"/>
</dbReference>
<dbReference type="OrthoDB" id="9774156at2"/>
<feature type="transmembrane region" description="Helical" evidence="5">
    <location>
        <begin position="354"/>
        <end position="375"/>
    </location>
</feature>
<evidence type="ECO:0000256" key="1">
    <source>
        <dbReference type="ARBA" id="ARBA00004141"/>
    </source>
</evidence>
<keyword evidence="4 5" id="KW-0472">Membrane</keyword>
<feature type="transmembrane region" description="Helical" evidence="5">
    <location>
        <begin position="112"/>
        <end position="136"/>
    </location>
</feature>
<evidence type="ECO:0000256" key="5">
    <source>
        <dbReference type="SAM" id="Phobius"/>
    </source>
</evidence>
<dbReference type="Proteomes" id="UP000199537">
    <property type="component" value="Unassembled WGS sequence"/>
</dbReference>
<dbReference type="RefSeq" id="WP_092460465.1">
    <property type="nucleotide sequence ID" value="NZ_FPCJ01000001.1"/>
</dbReference>
<gene>
    <name evidence="7" type="ORF">SAMN05660895_2195</name>
</gene>
<feature type="transmembrane region" description="Helical" evidence="5">
    <location>
        <begin position="320"/>
        <end position="342"/>
    </location>
</feature>
<feature type="transmembrane region" description="Helical" evidence="5">
    <location>
        <begin position="173"/>
        <end position="195"/>
    </location>
</feature>
<dbReference type="PANTHER" id="PTHR23508:SF10">
    <property type="entry name" value="CARBOXYLIC ACID TRANSPORTER PROTEIN HOMOLOG"/>
    <property type="match status" value="1"/>
</dbReference>
<comment type="subcellular location">
    <subcellularLocation>
        <location evidence="1">Membrane</location>
        <topology evidence="1">Multi-pass membrane protein</topology>
    </subcellularLocation>
</comment>
<dbReference type="PROSITE" id="PS50850">
    <property type="entry name" value="MFS"/>
    <property type="match status" value="1"/>
</dbReference>
<keyword evidence="3 5" id="KW-1133">Transmembrane helix</keyword>
<evidence type="ECO:0000259" key="6">
    <source>
        <dbReference type="PROSITE" id="PS50850"/>
    </source>
</evidence>
<dbReference type="Gene3D" id="1.20.1250.20">
    <property type="entry name" value="MFS general substrate transporter like domains"/>
    <property type="match status" value="2"/>
</dbReference>
<dbReference type="InterPro" id="IPR020846">
    <property type="entry name" value="MFS_dom"/>
</dbReference>
<evidence type="ECO:0000313" key="8">
    <source>
        <dbReference type="Proteomes" id="UP000199537"/>
    </source>
</evidence>
<dbReference type="SUPFAM" id="SSF103473">
    <property type="entry name" value="MFS general substrate transporter"/>
    <property type="match status" value="1"/>
</dbReference>
<evidence type="ECO:0000313" key="7">
    <source>
        <dbReference type="EMBL" id="SFV35279.1"/>
    </source>
</evidence>
<feature type="transmembrane region" description="Helical" evidence="5">
    <location>
        <begin position="267"/>
        <end position="284"/>
    </location>
</feature>
<name>A0A1I7NKZ2_9BACT</name>
<dbReference type="Pfam" id="PF07690">
    <property type="entry name" value="MFS_1"/>
    <property type="match status" value="1"/>
</dbReference>
<organism evidence="7 8">
    <name type="scientific">Thermoflavifilum thermophilum</name>
    <dbReference type="NCBI Taxonomy" id="1393122"/>
    <lineage>
        <taxon>Bacteria</taxon>
        <taxon>Pseudomonadati</taxon>
        <taxon>Bacteroidota</taxon>
        <taxon>Chitinophagia</taxon>
        <taxon>Chitinophagales</taxon>
        <taxon>Chitinophagaceae</taxon>
        <taxon>Thermoflavifilum</taxon>
    </lineage>
</organism>
<dbReference type="PANTHER" id="PTHR23508">
    <property type="entry name" value="CARBOXYLIC ACID TRANSPORTER PROTEIN HOMOLOG"/>
    <property type="match status" value="1"/>
</dbReference>
<protein>
    <submittedName>
        <fullName evidence="7">Major Facilitator Superfamily protein</fullName>
    </submittedName>
</protein>
<feature type="transmembrane region" description="Helical" evidence="5">
    <location>
        <begin position="148"/>
        <end position="167"/>
    </location>
</feature>
<accession>A0A1I7NKZ2</accession>
<feature type="transmembrane region" description="Helical" evidence="5">
    <location>
        <begin position="59"/>
        <end position="79"/>
    </location>
</feature>
<dbReference type="InterPro" id="IPR011701">
    <property type="entry name" value="MFS"/>
</dbReference>